<dbReference type="Proteomes" id="UP000289908">
    <property type="component" value="Segment"/>
</dbReference>
<evidence type="ECO:0000256" key="1">
    <source>
        <dbReference type="SAM" id="Phobius"/>
    </source>
</evidence>
<evidence type="ECO:0000313" key="4">
    <source>
        <dbReference type="Proteomes" id="UP000289908"/>
    </source>
</evidence>
<dbReference type="GeneID" id="41701484"/>
<organism evidence="3">
    <name type="scientific">Rhinolophus gammaherpesvirus 1</name>
    <dbReference type="NCBI Taxonomy" id="2054179"/>
    <lineage>
        <taxon>Viruses</taxon>
        <taxon>Duplodnaviria</taxon>
        <taxon>Heunggongvirae</taxon>
        <taxon>Peploviricota</taxon>
        <taxon>Herviviricetes</taxon>
        <taxon>Herpesvirales</taxon>
        <taxon>Orthoherpesviridae</taxon>
        <taxon>Gammaherpesvirinae</taxon>
        <taxon>Percavirus</taxon>
        <taxon>Percavirus rhinolophidgamma1</taxon>
    </lineage>
</organism>
<keyword evidence="1" id="KW-1133">Transmembrane helix</keyword>
<protein>
    <recommendedName>
        <fullName evidence="2">C-type lectin domain-containing protein</fullName>
    </recommendedName>
</protein>
<dbReference type="Pfam" id="PF00059">
    <property type="entry name" value="Lectin_C"/>
    <property type="match status" value="1"/>
</dbReference>
<dbReference type="KEGG" id="vg:41701484"/>
<feature type="domain" description="C-type lectin" evidence="2">
    <location>
        <begin position="110"/>
        <end position="215"/>
    </location>
</feature>
<evidence type="ECO:0000313" key="3">
    <source>
        <dbReference type="EMBL" id="BBB06502.1"/>
    </source>
</evidence>
<dbReference type="Gene3D" id="3.10.100.10">
    <property type="entry name" value="Mannose-Binding Protein A, subunit A"/>
    <property type="match status" value="1"/>
</dbReference>
<dbReference type="InterPro" id="IPR016187">
    <property type="entry name" value="CTDL_fold"/>
</dbReference>
<dbReference type="RefSeq" id="YP_009551863.1">
    <property type="nucleotide sequence ID" value="NC_040539.1"/>
</dbReference>
<gene>
    <name evidence="3" type="primary">ORF56</name>
</gene>
<dbReference type="CDD" id="cd00037">
    <property type="entry name" value="CLECT"/>
    <property type="match status" value="1"/>
</dbReference>
<evidence type="ECO:0000259" key="2">
    <source>
        <dbReference type="PROSITE" id="PS50041"/>
    </source>
</evidence>
<keyword evidence="1" id="KW-0812">Transmembrane</keyword>
<dbReference type="OrthoDB" id="25096at10239"/>
<dbReference type="PROSITE" id="PS50041">
    <property type="entry name" value="C_TYPE_LECTIN_2"/>
    <property type="match status" value="1"/>
</dbReference>
<dbReference type="EMBL" id="LC333428">
    <property type="protein sequence ID" value="BBB06502.1"/>
    <property type="molecule type" value="Genomic_DNA"/>
</dbReference>
<reference evidence="3" key="1">
    <citation type="submission" date="2017-11" db="EMBL/GenBank/DDBJ databases">
        <title>Complete genome of Rhinolophus gammaherpesvirus-1.</title>
        <authorList>
            <person name="Maeda K."/>
            <person name="Noguchi K."/>
        </authorList>
    </citation>
    <scope>NUCLEOTIDE SEQUENCE [LARGE SCALE GENOMIC DNA]</scope>
    <source>
        <strain evidence="3">BV1</strain>
    </source>
</reference>
<dbReference type="InterPro" id="IPR001304">
    <property type="entry name" value="C-type_lectin-like"/>
</dbReference>
<keyword evidence="4" id="KW-1185">Reference proteome</keyword>
<dbReference type="InterPro" id="IPR016186">
    <property type="entry name" value="C-type_lectin-like/link_sf"/>
</dbReference>
<proteinExistence type="predicted"/>
<name>A0A2Z5UHY4_9GAMA</name>
<feature type="transmembrane region" description="Helical" evidence="1">
    <location>
        <begin position="12"/>
        <end position="34"/>
    </location>
</feature>
<sequence>MAQRISPSAAVFLWHLCWSYSSFVLLFSSLLNLYTSVRVRSFVITHHDEINPETEHLNYIDWDKIMFQHSEDSNVLLPASIDTFFPDLKINQTATNGSYQCNQTDASFSFTNRCYYITPAKYSFLDCFVTCDNYSQNYYFISPESNLQFIRQNLNRFETVWVGVFKSKYNKWQNLKGHAVSVHDVFNSYCAYIGYYTDSPWSSYFCDTPRPCLCGGIKSINSGTWTYRELNSTHQNFTQTS</sequence>
<accession>A0A2Z5UHY4</accession>
<dbReference type="SUPFAM" id="SSF56436">
    <property type="entry name" value="C-type lectin-like"/>
    <property type="match status" value="1"/>
</dbReference>
<keyword evidence="1" id="KW-0472">Membrane</keyword>